<dbReference type="Proteomes" id="UP000000598">
    <property type="component" value="Chromosome E"/>
</dbReference>
<dbReference type="CDD" id="cd17080">
    <property type="entry name" value="Ubl_SLD2_Esc2_like"/>
    <property type="match status" value="1"/>
</dbReference>
<protein>
    <submittedName>
        <fullName evidence="3">KLLA0E21275p</fullName>
    </submittedName>
</protein>
<reference evidence="3 4" key="1">
    <citation type="journal article" date="2004" name="Nature">
        <title>Genome evolution in yeasts.</title>
        <authorList>
            <consortium name="Genolevures"/>
            <person name="Dujon B."/>
            <person name="Sherman D."/>
            <person name="Fischer G."/>
            <person name="Durrens P."/>
            <person name="Casaregola S."/>
            <person name="Lafontaine I."/>
            <person name="de Montigny J."/>
            <person name="Marck C."/>
            <person name="Neuveglise C."/>
            <person name="Talla E."/>
            <person name="Goffard N."/>
            <person name="Frangeul L."/>
            <person name="Aigle M."/>
            <person name="Anthouard V."/>
            <person name="Babour A."/>
            <person name="Barbe V."/>
            <person name="Barnay S."/>
            <person name="Blanchin S."/>
            <person name="Beckerich J.M."/>
            <person name="Beyne E."/>
            <person name="Bleykasten C."/>
            <person name="Boisrame A."/>
            <person name="Boyer J."/>
            <person name="Cattolico L."/>
            <person name="Confanioleri F."/>
            <person name="de Daruvar A."/>
            <person name="Despons L."/>
            <person name="Fabre E."/>
            <person name="Fairhead C."/>
            <person name="Ferry-Dumazet H."/>
            <person name="Groppi A."/>
            <person name="Hantraye F."/>
            <person name="Hennequin C."/>
            <person name="Jauniaux N."/>
            <person name="Joyet P."/>
            <person name="Kachouri R."/>
            <person name="Kerrest A."/>
            <person name="Koszul R."/>
            <person name="Lemaire M."/>
            <person name="Lesur I."/>
            <person name="Ma L."/>
            <person name="Muller H."/>
            <person name="Nicaud J.M."/>
            <person name="Nikolski M."/>
            <person name="Oztas S."/>
            <person name="Ozier-Kalogeropoulos O."/>
            <person name="Pellenz S."/>
            <person name="Potier S."/>
            <person name="Richard G.F."/>
            <person name="Straub M.L."/>
            <person name="Suleau A."/>
            <person name="Swennene D."/>
            <person name="Tekaia F."/>
            <person name="Wesolowski-Louvel M."/>
            <person name="Westhof E."/>
            <person name="Wirth B."/>
            <person name="Zeniou-Meyer M."/>
            <person name="Zivanovic I."/>
            <person name="Bolotin-Fukuhara M."/>
            <person name="Thierry A."/>
            <person name="Bouchier C."/>
            <person name="Caudron B."/>
            <person name="Scarpelli C."/>
            <person name="Gaillardin C."/>
            <person name="Weissenbach J."/>
            <person name="Wincker P."/>
            <person name="Souciet J.L."/>
        </authorList>
    </citation>
    <scope>NUCLEOTIDE SEQUENCE [LARGE SCALE GENOMIC DNA]</scope>
    <source>
        <strain evidence="4">ATCC 8585 / CBS 2359 / DSM 70799 / NBRC 1267 / NRRL Y-1140 / WM37</strain>
    </source>
</reference>
<dbReference type="HOGENOM" id="CLU_804269_0_0_1"/>
<evidence type="ECO:0000259" key="2">
    <source>
        <dbReference type="Pfam" id="PF11976"/>
    </source>
</evidence>
<accession>Q6CMC6</accession>
<evidence type="ECO:0000313" key="4">
    <source>
        <dbReference type="Proteomes" id="UP000000598"/>
    </source>
</evidence>
<evidence type="ECO:0000313" key="3">
    <source>
        <dbReference type="EMBL" id="CAH00000.1"/>
    </source>
</evidence>
<gene>
    <name evidence="3" type="ORF">KLLA0_E21275g</name>
</gene>
<dbReference type="SUPFAM" id="SSF54236">
    <property type="entry name" value="Ubiquitin-like"/>
    <property type="match status" value="1"/>
</dbReference>
<dbReference type="InterPro" id="IPR022617">
    <property type="entry name" value="Rad60/SUMO-like_dom"/>
</dbReference>
<dbReference type="KEGG" id="kla:KLLA0_E21275g"/>
<name>Q6CMC6_KLULA</name>
<dbReference type="eggNOG" id="ENOG502QS09">
    <property type="taxonomic scope" value="Eukaryota"/>
</dbReference>
<dbReference type="InParanoid" id="Q6CMC6"/>
<dbReference type="FunCoup" id="Q6CMC6">
    <property type="interactions" value="49"/>
</dbReference>
<dbReference type="AlphaFoldDB" id="Q6CMC6"/>
<dbReference type="PaxDb" id="284590-Q6CMC6"/>
<evidence type="ECO:0000256" key="1">
    <source>
        <dbReference type="SAM" id="MobiDB-lite"/>
    </source>
</evidence>
<dbReference type="EMBL" id="CR382125">
    <property type="protein sequence ID" value="CAH00000.1"/>
    <property type="molecule type" value="Genomic_DNA"/>
</dbReference>
<proteinExistence type="predicted"/>
<feature type="region of interest" description="Disordered" evidence="1">
    <location>
        <begin position="1"/>
        <end position="100"/>
    </location>
</feature>
<keyword evidence="4" id="KW-1185">Reference proteome</keyword>
<dbReference type="OMA" id="NFMTCNS"/>
<feature type="domain" description="Rad60/SUMO-like" evidence="2">
    <location>
        <begin position="320"/>
        <end position="391"/>
    </location>
</feature>
<sequence>MSDSDSDDFFFNQNITDEENEIEKEVDISIHASNLPSLETLKNDRKRPHKNGISLALESEEPAKKLTRQSGSSKSSDKNDISDDAESSYENSVISESDDSIHSELERFKEDQTPSINTQDEMFDFLKEVTSNAKNHADTHNNGKVTKRIYNINFISTLEGSQDKRVNVKVTGNKTFESILPITIRTFIQSYKIPRRLRIFYTPAELVLFRAGVEVLPFSNCDSLRIPKTVSEYETTVDLVIVHSADANNYKTEYKRIRESRLQSFLDESNIEEQDPLEQPARDEKFKLFEKELESAPKLAERTDDVIDLLDSDIESSNSIRLTLIDKANKRTSISVWPNTTFTEIANRYKTISSLSEDANVLLIFDNEELNPAATVLSEGLEEDDILEIKIS</sequence>
<dbReference type="Gene3D" id="3.10.20.90">
    <property type="entry name" value="Phosphatidylinositol 3-kinase Catalytic Subunit, Chain A, domain 1"/>
    <property type="match status" value="1"/>
</dbReference>
<organism evidence="3 4">
    <name type="scientific">Kluyveromyces lactis (strain ATCC 8585 / CBS 2359 / DSM 70799 / NBRC 1267 / NRRL Y-1140 / WM37)</name>
    <name type="common">Yeast</name>
    <name type="synonym">Candida sphaerica</name>
    <dbReference type="NCBI Taxonomy" id="284590"/>
    <lineage>
        <taxon>Eukaryota</taxon>
        <taxon>Fungi</taxon>
        <taxon>Dikarya</taxon>
        <taxon>Ascomycota</taxon>
        <taxon>Saccharomycotina</taxon>
        <taxon>Saccharomycetes</taxon>
        <taxon>Saccharomycetales</taxon>
        <taxon>Saccharomycetaceae</taxon>
        <taxon>Kluyveromyces</taxon>
    </lineage>
</organism>
<dbReference type="Pfam" id="PF11976">
    <property type="entry name" value="Rad60-SLD"/>
    <property type="match status" value="1"/>
</dbReference>
<dbReference type="InterPro" id="IPR029071">
    <property type="entry name" value="Ubiquitin-like_domsf"/>
</dbReference>